<organism evidence="9 10">
    <name type="scientific">Halarsenatibacter silvermanii</name>
    <dbReference type="NCBI Taxonomy" id="321763"/>
    <lineage>
        <taxon>Bacteria</taxon>
        <taxon>Bacillati</taxon>
        <taxon>Bacillota</taxon>
        <taxon>Clostridia</taxon>
        <taxon>Halanaerobiales</taxon>
        <taxon>Halarsenatibacteraceae</taxon>
        <taxon>Halarsenatibacter</taxon>
    </lineage>
</organism>
<feature type="transmembrane region" description="Helical" evidence="7">
    <location>
        <begin position="12"/>
        <end position="34"/>
    </location>
</feature>
<accession>A0A1G9HA21</accession>
<evidence type="ECO:0000259" key="8">
    <source>
        <dbReference type="PROSITE" id="PS50928"/>
    </source>
</evidence>
<gene>
    <name evidence="9" type="ORF">SAMN04488692_101153</name>
</gene>
<dbReference type="PANTHER" id="PTHR30193:SF37">
    <property type="entry name" value="INNER MEMBRANE ABC TRANSPORTER PERMEASE PROTEIN YCJO"/>
    <property type="match status" value="1"/>
</dbReference>
<dbReference type="InterPro" id="IPR035906">
    <property type="entry name" value="MetI-like_sf"/>
</dbReference>
<protein>
    <submittedName>
        <fullName evidence="9">Carbohydrate ABC transporter membrane protein 1, CUT1 family</fullName>
    </submittedName>
</protein>
<keyword evidence="4 7" id="KW-0812">Transmembrane</keyword>
<evidence type="ECO:0000256" key="4">
    <source>
        <dbReference type="ARBA" id="ARBA00022692"/>
    </source>
</evidence>
<keyword evidence="5 7" id="KW-1133">Transmembrane helix</keyword>
<evidence type="ECO:0000256" key="7">
    <source>
        <dbReference type="RuleBase" id="RU363032"/>
    </source>
</evidence>
<feature type="transmembrane region" description="Helical" evidence="7">
    <location>
        <begin position="258"/>
        <end position="280"/>
    </location>
</feature>
<dbReference type="SUPFAM" id="SSF161098">
    <property type="entry name" value="MetI-like"/>
    <property type="match status" value="1"/>
</dbReference>
<dbReference type="EMBL" id="FNGO01000001">
    <property type="protein sequence ID" value="SDL09838.1"/>
    <property type="molecule type" value="Genomic_DNA"/>
</dbReference>
<evidence type="ECO:0000313" key="9">
    <source>
        <dbReference type="EMBL" id="SDL09838.1"/>
    </source>
</evidence>
<dbReference type="GO" id="GO:0055085">
    <property type="term" value="P:transmembrane transport"/>
    <property type="evidence" value="ECO:0007669"/>
    <property type="project" value="InterPro"/>
</dbReference>
<keyword evidence="10" id="KW-1185">Reference proteome</keyword>
<feature type="transmembrane region" description="Helical" evidence="7">
    <location>
        <begin position="110"/>
        <end position="134"/>
    </location>
</feature>
<feature type="transmembrane region" description="Helical" evidence="7">
    <location>
        <begin position="72"/>
        <end position="98"/>
    </location>
</feature>
<feature type="transmembrane region" description="Helical" evidence="7">
    <location>
        <begin position="154"/>
        <end position="176"/>
    </location>
</feature>
<feature type="transmembrane region" description="Helical" evidence="7">
    <location>
        <begin position="203"/>
        <end position="225"/>
    </location>
</feature>
<dbReference type="OrthoDB" id="9788108at2"/>
<dbReference type="Pfam" id="PF00528">
    <property type="entry name" value="BPD_transp_1"/>
    <property type="match status" value="1"/>
</dbReference>
<dbReference type="InterPro" id="IPR000515">
    <property type="entry name" value="MetI-like"/>
</dbReference>
<keyword evidence="2 7" id="KW-0813">Transport</keyword>
<dbReference type="STRING" id="321763.SAMN04488692_101153"/>
<dbReference type="GO" id="GO:0005886">
    <property type="term" value="C:plasma membrane"/>
    <property type="evidence" value="ECO:0007669"/>
    <property type="project" value="UniProtKB-SubCell"/>
</dbReference>
<sequence>MDRDKFKFPNQILPYLLVLPQVVVVLIFIVFPTFESFRMSTYMSDAFGHGRVFVGLENYIDLLTSTEYQQTIIVTLIFTLAVTFIGLALGLMISLLLNRKIKGLSFYRTALIWPYALSPAVVGAIWMFLFHPSYGVLTYISPLYLNWLERGSHALILLIIAAIWRNLGYNIAFYLAGLQNIPQNLLEAASIDGAGAIGRFRKIIFPLISPTTFFLFTMNLIYAFYQIFGLVHTVTKGGPGGATNVMVYSAYRDGVTHLMPGFSAAQSVIMFVIAVGLVYLQFKYAQRGVYYA</sequence>
<comment type="similarity">
    <text evidence="7">Belongs to the binding-protein-dependent transport system permease family.</text>
</comment>
<dbReference type="RefSeq" id="WP_089757692.1">
    <property type="nucleotide sequence ID" value="NZ_FNGO01000001.1"/>
</dbReference>
<evidence type="ECO:0000313" key="10">
    <source>
        <dbReference type="Proteomes" id="UP000199476"/>
    </source>
</evidence>
<evidence type="ECO:0000256" key="1">
    <source>
        <dbReference type="ARBA" id="ARBA00004651"/>
    </source>
</evidence>
<evidence type="ECO:0000256" key="3">
    <source>
        <dbReference type="ARBA" id="ARBA00022475"/>
    </source>
</evidence>
<evidence type="ECO:0000256" key="5">
    <source>
        <dbReference type="ARBA" id="ARBA00022989"/>
    </source>
</evidence>
<keyword evidence="6 7" id="KW-0472">Membrane</keyword>
<comment type="subcellular location">
    <subcellularLocation>
        <location evidence="1 7">Cell membrane</location>
        <topology evidence="1 7">Multi-pass membrane protein</topology>
    </subcellularLocation>
</comment>
<keyword evidence="3" id="KW-1003">Cell membrane</keyword>
<feature type="domain" description="ABC transmembrane type-1" evidence="8">
    <location>
        <begin position="72"/>
        <end position="281"/>
    </location>
</feature>
<evidence type="ECO:0000256" key="2">
    <source>
        <dbReference type="ARBA" id="ARBA00022448"/>
    </source>
</evidence>
<dbReference type="Gene3D" id="1.10.3720.10">
    <property type="entry name" value="MetI-like"/>
    <property type="match status" value="1"/>
</dbReference>
<proteinExistence type="inferred from homology"/>
<dbReference type="PANTHER" id="PTHR30193">
    <property type="entry name" value="ABC TRANSPORTER PERMEASE PROTEIN"/>
    <property type="match status" value="1"/>
</dbReference>
<dbReference type="PROSITE" id="PS50928">
    <property type="entry name" value="ABC_TM1"/>
    <property type="match status" value="1"/>
</dbReference>
<dbReference type="AlphaFoldDB" id="A0A1G9HA21"/>
<reference evidence="9 10" key="1">
    <citation type="submission" date="2016-10" db="EMBL/GenBank/DDBJ databases">
        <authorList>
            <person name="de Groot N.N."/>
        </authorList>
    </citation>
    <scope>NUCLEOTIDE SEQUENCE [LARGE SCALE GENOMIC DNA]</scope>
    <source>
        <strain evidence="9 10">SLAS-1</strain>
    </source>
</reference>
<dbReference type="CDD" id="cd06261">
    <property type="entry name" value="TM_PBP2"/>
    <property type="match status" value="1"/>
</dbReference>
<dbReference type="InterPro" id="IPR051393">
    <property type="entry name" value="ABC_transporter_permease"/>
</dbReference>
<evidence type="ECO:0000256" key="6">
    <source>
        <dbReference type="ARBA" id="ARBA00023136"/>
    </source>
</evidence>
<name>A0A1G9HA21_9FIRM</name>
<dbReference type="Proteomes" id="UP000199476">
    <property type="component" value="Unassembled WGS sequence"/>
</dbReference>